<evidence type="ECO:0000313" key="1">
    <source>
        <dbReference type="EMBL" id="GAA1751209.1"/>
    </source>
</evidence>
<name>A0ABN2K9H7_9MICC</name>
<accession>A0ABN2K9H7</accession>
<evidence type="ECO:0000313" key="2">
    <source>
        <dbReference type="Proteomes" id="UP001501204"/>
    </source>
</evidence>
<reference evidence="1 2" key="1">
    <citation type="journal article" date="2019" name="Int. J. Syst. Evol. Microbiol.">
        <title>The Global Catalogue of Microorganisms (GCM) 10K type strain sequencing project: providing services to taxonomists for standard genome sequencing and annotation.</title>
        <authorList>
            <consortium name="The Broad Institute Genomics Platform"/>
            <consortium name="The Broad Institute Genome Sequencing Center for Infectious Disease"/>
            <person name="Wu L."/>
            <person name="Ma J."/>
        </authorList>
    </citation>
    <scope>NUCLEOTIDE SEQUENCE [LARGE SCALE GENOMIC DNA]</scope>
    <source>
        <strain evidence="1 2">JCM 14735</strain>
    </source>
</reference>
<organism evidence="1 2">
    <name type="scientific">Kocuria aegyptia</name>
    <dbReference type="NCBI Taxonomy" id="330943"/>
    <lineage>
        <taxon>Bacteria</taxon>
        <taxon>Bacillati</taxon>
        <taxon>Actinomycetota</taxon>
        <taxon>Actinomycetes</taxon>
        <taxon>Micrococcales</taxon>
        <taxon>Micrococcaceae</taxon>
        <taxon>Kocuria</taxon>
    </lineage>
</organism>
<dbReference type="EMBL" id="BAAAOA010000009">
    <property type="protein sequence ID" value="GAA1751209.1"/>
    <property type="molecule type" value="Genomic_DNA"/>
</dbReference>
<protein>
    <submittedName>
        <fullName evidence="1">Uncharacterized protein</fullName>
    </submittedName>
</protein>
<keyword evidence="2" id="KW-1185">Reference proteome</keyword>
<sequence length="69" mass="7466">MCLASPRQTLAESGATCQVCRIQGASSEFAFGFKDSRYALDGPLREPLLSHTSALSRVLDPWVLTSHGQ</sequence>
<comment type="caution">
    <text evidence="1">The sequence shown here is derived from an EMBL/GenBank/DDBJ whole genome shotgun (WGS) entry which is preliminary data.</text>
</comment>
<dbReference type="Proteomes" id="UP001501204">
    <property type="component" value="Unassembled WGS sequence"/>
</dbReference>
<gene>
    <name evidence="1" type="ORF">GCM10009767_07820</name>
</gene>
<proteinExistence type="predicted"/>